<sequence>MAFDIENFKSETKLRNDFIDEFKMCAYKDEDGLPNVYVDRVWSTIDKLDEKLKDKVLFWFVTEHLTLINKQKGNS</sequence>
<name>A0ABU1QIT1_9BACL</name>
<accession>A0ABU1QIT1</accession>
<dbReference type="RefSeq" id="WP_310168766.1">
    <property type="nucleotide sequence ID" value="NZ_JAVDUG010000004.1"/>
</dbReference>
<keyword evidence="2" id="KW-1185">Reference proteome</keyword>
<organism evidence="1 2">
    <name type="scientific">Paenibacillus peoriae</name>
    <dbReference type="NCBI Taxonomy" id="59893"/>
    <lineage>
        <taxon>Bacteria</taxon>
        <taxon>Bacillati</taxon>
        <taxon>Bacillota</taxon>
        <taxon>Bacilli</taxon>
        <taxon>Bacillales</taxon>
        <taxon>Paenibacillaceae</taxon>
        <taxon>Paenibacillus</taxon>
    </lineage>
</organism>
<proteinExistence type="predicted"/>
<evidence type="ECO:0000313" key="1">
    <source>
        <dbReference type="EMBL" id="MDR6779551.1"/>
    </source>
</evidence>
<protein>
    <submittedName>
        <fullName evidence="1">Uncharacterized protein</fullName>
    </submittedName>
</protein>
<evidence type="ECO:0000313" key="2">
    <source>
        <dbReference type="Proteomes" id="UP001266807"/>
    </source>
</evidence>
<reference evidence="1 2" key="1">
    <citation type="submission" date="2023-07" db="EMBL/GenBank/DDBJ databases">
        <title>Sorghum-associated microbial communities from plants grown in Nebraska, USA.</title>
        <authorList>
            <person name="Schachtman D."/>
        </authorList>
    </citation>
    <scope>NUCLEOTIDE SEQUENCE [LARGE SCALE GENOMIC DNA]</scope>
    <source>
        <strain evidence="1 2">BE143</strain>
    </source>
</reference>
<gene>
    <name evidence="1" type="ORF">J2W98_003831</name>
</gene>
<dbReference type="Proteomes" id="UP001266807">
    <property type="component" value="Unassembled WGS sequence"/>
</dbReference>
<comment type="caution">
    <text evidence="1">The sequence shown here is derived from an EMBL/GenBank/DDBJ whole genome shotgun (WGS) entry which is preliminary data.</text>
</comment>
<dbReference type="EMBL" id="JAVDUG010000004">
    <property type="protein sequence ID" value="MDR6779551.1"/>
    <property type="molecule type" value="Genomic_DNA"/>
</dbReference>